<keyword evidence="7" id="KW-1185">Reference proteome</keyword>
<dbReference type="AlphaFoldDB" id="A0A067PR21"/>
<dbReference type="InterPro" id="IPR052035">
    <property type="entry name" value="ZnF_BED_domain_contain"/>
</dbReference>
<proteinExistence type="predicted"/>
<dbReference type="GO" id="GO:0008270">
    <property type="term" value="F:zinc ion binding"/>
    <property type="evidence" value="ECO:0007669"/>
    <property type="project" value="UniProtKB-KW"/>
</dbReference>
<keyword evidence="5" id="KW-0539">Nucleus</keyword>
<dbReference type="HOGENOM" id="CLU_548672_0_0_1"/>
<dbReference type="InterPro" id="IPR012337">
    <property type="entry name" value="RNaseH-like_sf"/>
</dbReference>
<accession>A0A067PR21</accession>
<dbReference type="SUPFAM" id="SSF53098">
    <property type="entry name" value="Ribonuclease H-like"/>
    <property type="match status" value="1"/>
</dbReference>
<dbReference type="Proteomes" id="UP000027265">
    <property type="component" value="Unassembled WGS sequence"/>
</dbReference>
<sequence>MATTIRKHLEKDHGEMWRGVVITEKLKGWEELKAGCRPGLSEVGCNEREPFSVKGFLDHLVKWIAVDDQSINVVESEELRDLLLFVGSELKDGDIPHRTKLAQLLIERFRTETELLAHDTQEGHAGAKMGKVFMDVVKDYGITHKIGMMTMDNDSCNDTMMHYIEGEMWELGIPFDEVGNHVHDPIGSCRNLVTACRASDERRTDFQKTICEGNEKNMFDVQLAKNELLRECKTRWSSTMLMVDRTLELHPECQKELPQIAHIIAAAIRKIEEYVFKSRKSRIYVLAMIINPMMKLDWIEKHWTDDEAIQAREWVKAAMLEFCQSLCKSLLSCQSTPVAVSAPLCAASQSQVCGIHNILALSKTLSQSSLTSNLSDDGRLDGRMELSEAEKEIVKGAADERDRLAVEQELNKYIESLPVQGLEEAQDLDLIAWWQILQILKYTFCHEKLDFLVDYHVDTPDELAKNPEPSREQIQELLVQGQLDKLVQILNDTVPEL</sequence>
<keyword evidence="4" id="KW-0862">Zinc</keyword>
<evidence type="ECO:0000256" key="2">
    <source>
        <dbReference type="ARBA" id="ARBA00022723"/>
    </source>
</evidence>
<keyword evidence="3" id="KW-0863">Zinc-finger</keyword>
<dbReference type="GO" id="GO:0005634">
    <property type="term" value="C:nucleus"/>
    <property type="evidence" value="ECO:0007669"/>
    <property type="project" value="UniProtKB-SubCell"/>
</dbReference>
<comment type="subcellular location">
    <subcellularLocation>
        <location evidence="1">Nucleus</location>
    </subcellularLocation>
</comment>
<dbReference type="InParanoid" id="A0A067PR21"/>
<evidence type="ECO:0000313" key="6">
    <source>
        <dbReference type="EMBL" id="KDQ52761.1"/>
    </source>
</evidence>
<name>A0A067PR21_9AGAM</name>
<dbReference type="EMBL" id="KL197738">
    <property type="protein sequence ID" value="KDQ52761.1"/>
    <property type="molecule type" value="Genomic_DNA"/>
</dbReference>
<evidence type="ECO:0008006" key="8">
    <source>
        <dbReference type="Google" id="ProtNLM"/>
    </source>
</evidence>
<evidence type="ECO:0000313" key="7">
    <source>
        <dbReference type="Proteomes" id="UP000027265"/>
    </source>
</evidence>
<dbReference type="PANTHER" id="PTHR46481:SF10">
    <property type="entry name" value="ZINC FINGER BED DOMAIN-CONTAINING PROTEIN 39"/>
    <property type="match status" value="1"/>
</dbReference>
<gene>
    <name evidence="6" type="ORF">JAAARDRAFT_50161</name>
</gene>
<reference evidence="7" key="1">
    <citation type="journal article" date="2014" name="Proc. Natl. Acad. Sci. U.S.A.">
        <title>Extensive sampling of basidiomycete genomes demonstrates inadequacy of the white-rot/brown-rot paradigm for wood decay fungi.</title>
        <authorList>
            <person name="Riley R."/>
            <person name="Salamov A.A."/>
            <person name="Brown D.W."/>
            <person name="Nagy L.G."/>
            <person name="Floudas D."/>
            <person name="Held B.W."/>
            <person name="Levasseur A."/>
            <person name="Lombard V."/>
            <person name="Morin E."/>
            <person name="Otillar R."/>
            <person name="Lindquist E.A."/>
            <person name="Sun H."/>
            <person name="LaButti K.M."/>
            <person name="Schmutz J."/>
            <person name="Jabbour D."/>
            <person name="Luo H."/>
            <person name="Baker S.E."/>
            <person name="Pisabarro A.G."/>
            <person name="Walton J.D."/>
            <person name="Blanchette R.A."/>
            <person name="Henrissat B."/>
            <person name="Martin F."/>
            <person name="Cullen D."/>
            <person name="Hibbett D.S."/>
            <person name="Grigoriev I.V."/>
        </authorList>
    </citation>
    <scope>NUCLEOTIDE SEQUENCE [LARGE SCALE GENOMIC DNA]</scope>
    <source>
        <strain evidence="7">MUCL 33604</strain>
    </source>
</reference>
<evidence type="ECO:0000256" key="3">
    <source>
        <dbReference type="ARBA" id="ARBA00022771"/>
    </source>
</evidence>
<protein>
    <recommendedName>
        <fullName evidence="8">hAT-like transposase RNase-H fold domain-containing protein</fullName>
    </recommendedName>
</protein>
<evidence type="ECO:0000256" key="1">
    <source>
        <dbReference type="ARBA" id="ARBA00004123"/>
    </source>
</evidence>
<keyword evidence="2" id="KW-0479">Metal-binding</keyword>
<evidence type="ECO:0000256" key="5">
    <source>
        <dbReference type="ARBA" id="ARBA00023242"/>
    </source>
</evidence>
<dbReference type="OrthoDB" id="3250324at2759"/>
<evidence type="ECO:0000256" key="4">
    <source>
        <dbReference type="ARBA" id="ARBA00022833"/>
    </source>
</evidence>
<dbReference type="PANTHER" id="PTHR46481">
    <property type="entry name" value="ZINC FINGER BED DOMAIN-CONTAINING PROTEIN 4"/>
    <property type="match status" value="1"/>
</dbReference>
<organism evidence="6 7">
    <name type="scientific">Jaapia argillacea MUCL 33604</name>
    <dbReference type="NCBI Taxonomy" id="933084"/>
    <lineage>
        <taxon>Eukaryota</taxon>
        <taxon>Fungi</taxon>
        <taxon>Dikarya</taxon>
        <taxon>Basidiomycota</taxon>
        <taxon>Agaricomycotina</taxon>
        <taxon>Agaricomycetes</taxon>
        <taxon>Agaricomycetidae</taxon>
        <taxon>Jaapiales</taxon>
        <taxon>Jaapiaceae</taxon>
        <taxon>Jaapia</taxon>
    </lineage>
</organism>